<evidence type="ECO:0000313" key="7">
    <source>
        <dbReference type="EMBL" id="OMH79783.1"/>
    </source>
</evidence>
<comment type="subcellular location">
    <subcellularLocation>
        <location evidence="1">Membrane</location>
        <topology evidence="1">Multi-pass membrane protein</topology>
    </subcellularLocation>
</comment>
<dbReference type="PANTHER" id="PTHR43791:SF36">
    <property type="entry name" value="TRANSPORTER, PUTATIVE (AFU_ORTHOLOGUE AFUA_6G08340)-RELATED"/>
    <property type="match status" value="1"/>
</dbReference>
<evidence type="ECO:0000256" key="3">
    <source>
        <dbReference type="ARBA" id="ARBA00022692"/>
    </source>
</evidence>
<sequence length="409" mass="45009">MNPPNIHTIGKWADQRIQSRCASADLGYGHVLRVLHHSGATFKHPLKKSQTKAAAKNATVFIVFRSILGAVESGFAPGMIAFLPYWYTREEVGFRTSVFFGAIPISGLVGSPLAAALASIKSSLAPYQMIFLVEGAVTFVLGVAAIFILQDYPETCTFLTNDEKALVIRKLKADQGLATRAKLSFFSVLKAIFDWRTAVYCVFHFAFTNVVNSIVIFGPTLMKGLGYDPVTATYLTSIPCAAGVLAIIASFYLPKRIPLNLNIFITLLITTVFLVIMAFGKGKFLRMFAFTCLGIGVYPGFPMYLSWMSTNQGGIGKRLVVTAVVFSVGNVSGAVLPVMFTTNHAPRFITGFIFLLACNVLAMILVVVLALHYKSENRRKEKNPVDVSHMSEDDQQLLYNEHPQFRYTL</sequence>
<feature type="transmembrane region" description="Helical" evidence="6">
    <location>
        <begin position="232"/>
        <end position="252"/>
    </location>
</feature>
<keyword evidence="5 6" id="KW-0472">Membrane</keyword>
<evidence type="ECO:0000313" key="8">
    <source>
        <dbReference type="Proteomes" id="UP000188320"/>
    </source>
</evidence>
<dbReference type="GO" id="GO:0016020">
    <property type="term" value="C:membrane"/>
    <property type="evidence" value="ECO:0007669"/>
    <property type="project" value="UniProtKB-SubCell"/>
</dbReference>
<dbReference type="GO" id="GO:0022857">
    <property type="term" value="F:transmembrane transporter activity"/>
    <property type="evidence" value="ECO:0007669"/>
    <property type="project" value="InterPro"/>
</dbReference>
<keyword evidence="4 6" id="KW-1133">Transmembrane helix</keyword>
<feature type="transmembrane region" description="Helical" evidence="6">
    <location>
        <begin position="319"/>
        <end position="340"/>
    </location>
</feature>
<comment type="caution">
    <text evidence="7">The sequence shown here is derived from an EMBL/GenBank/DDBJ whole genome shotgun (WGS) entry which is preliminary data.</text>
</comment>
<evidence type="ECO:0000256" key="4">
    <source>
        <dbReference type="ARBA" id="ARBA00022989"/>
    </source>
</evidence>
<keyword evidence="3 6" id="KW-0812">Transmembrane</keyword>
<reference evidence="8" key="1">
    <citation type="submission" date="2017-01" db="EMBL/GenBank/DDBJ databases">
        <authorList>
            <person name="Wang Y."/>
            <person name="White M."/>
            <person name="Kvist S."/>
            <person name="Moncalvo J.-M."/>
        </authorList>
    </citation>
    <scope>NUCLEOTIDE SEQUENCE [LARGE SCALE GENOMIC DNA]</scope>
    <source>
        <strain evidence="8">COL-18-3</strain>
    </source>
</reference>
<feature type="transmembrane region" description="Helical" evidence="6">
    <location>
        <begin position="352"/>
        <end position="373"/>
    </location>
</feature>
<dbReference type="AlphaFoldDB" id="A0A1R1PFU6"/>
<keyword evidence="8" id="KW-1185">Reference proteome</keyword>
<gene>
    <name evidence="7" type="ORF">AX774_g6789</name>
</gene>
<dbReference type="InterPro" id="IPR011701">
    <property type="entry name" value="MFS"/>
</dbReference>
<dbReference type="InterPro" id="IPR036259">
    <property type="entry name" value="MFS_trans_sf"/>
</dbReference>
<name>A0A1R1PFU6_ZANCU</name>
<protein>
    <submittedName>
        <fullName evidence="7">Putative transporter</fullName>
    </submittedName>
</protein>
<accession>A0A1R1PFU6</accession>
<dbReference type="Pfam" id="PF07690">
    <property type="entry name" value="MFS_1"/>
    <property type="match status" value="1"/>
</dbReference>
<evidence type="ECO:0000256" key="6">
    <source>
        <dbReference type="SAM" id="Phobius"/>
    </source>
</evidence>
<feature type="transmembrane region" description="Helical" evidence="6">
    <location>
        <begin position="62"/>
        <end position="86"/>
    </location>
</feature>
<evidence type="ECO:0000256" key="5">
    <source>
        <dbReference type="ARBA" id="ARBA00023136"/>
    </source>
</evidence>
<evidence type="ECO:0000256" key="1">
    <source>
        <dbReference type="ARBA" id="ARBA00004141"/>
    </source>
</evidence>
<dbReference type="OrthoDB" id="2962993at2759"/>
<dbReference type="Gene3D" id="1.20.1250.20">
    <property type="entry name" value="MFS general substrate transporter like domains"/>
    <property type="match status" value="2"/>
</dbReference>
<keyword evidence="2" id="KW-0813">Transport</keyword>
<feature type="transmembrane region" description="Helical" evidence="6">
    <location>
        <begin position="130"/>
        <end position="149"/>
    </location>
</feature>
<dbReference type="SUPFAM" id="SSF103473">
    <property type="entry name" value="MFS general substrate transporter"/>
    <property type="match status" value="1"/>
</dbReference>
<evidence type="ECO:0000256" key="2">
    <source>
        <dbReference type="ARBA" id="ARBA00022448"/>
    </source>
</evidence>
<organism evidence="7 8">
    <name type="scientific">Zancudomyces culisetae</name>
    <name type="common">Gut fungus</name>
    <name type="synonym">Smittium culisetae</name>
    <dbReference type="NCBI Taxonomy" id="1213189"/>
    <lineage>
        <taxon>Eukaryota</taxon>
        <taxon>Fungi</taxon>
        <taxon>Fungi incertae sedis</taxon>
        <taxon>Zoopagomycota</taxon>
        <taxon>Kickxellomycotina</taxon>
        <taxon>Harpellomycetes</taxon>
        <taxon>Harpellales</taxon>
        <taxon>Legeriomycetaceae</taxon>
        <taxon>Zancudomyces</taxon>
    </lineage>
</organism>
<dbReference type="Proteomes" id="UP000188320">
    <property type="component" value="Unassembled WGS sequence"/>
</dbReference>
<feature type="transmembrane region" description="Helical" evidence="6">
    <location>
        <begin position="285"/>
        <end position="307"/>
    </location>
</feature>
<dbReference type="EMBL" id="LSSK01001415">
    <property type="protein sequence ID" value="OMH79783.1"/>
    <property type="molecule type" value="Genomic_DNA"/>
</dbReference>
<feature type="transmembrane region" description="Helical" evidence="6">
    <location>
        <begin position="259"/>
        <end position="279"/>
    </location>
</feature>
<dbReference type="PANTHER" id="PTHR43791">
    <property type="entry name" value="PERMEASE-RELATED"/>
    <property type="match status" value="1"/>
</dbReference>
<proteinExistence type="predicted"/>
<feature type="transmembrane region" description="Helical" evidence="6">
    <location>
        <begin position="98"/>
        <end position="118"/>
    </location>
</feature>